<proteinExistence type="predicted"/>
<name>A0A0K0MWH0_9CAUD</name>
<reference evidence="3 4" key="1">
    <citation type="journal article" date="2015" name="PLoS ONE">
        <title>Lysis to Kill: Evaluation of the Lytic Abilities, and Genomics of Nine Bacteriophages Infective for Gordonia spp. and Their Potential Use in Activated Sludge Foam Biocontrol.</title>
        <authorList>
            <person name="Dyson Z.A."/>
            <person name="Tucci J."/>
            <person name="Seviour R.J."/>
            <person name="Petrovski S."/>
        </authorList>
    </citation>
    <scope>NUCLEOTIDE SEQUENCE [LARGE SCALE GENOMIC DNA]</scope>
</reference>
<dbReference type="Pfam" id="PF24623">
    <property type="entry name" value="Phage_zn_bind_8"/>
    <property type="match status" value="1"/>
</dbReference>
<feature type="region of interest" description="Disordered" evidence="1">
    <location>
        <begin position="51"/>
        <end position="73"/>
    </location>
</feature>
<dbReference type="EMBL" id="KR053200">
    <property type="protein sequence ID" value="AKI28696.1"/>
    <property type="molecule type" value="Genomic_DNA"/>
</dbReference>
<evidence type="ECO:0000313" key="4">
    <source>
        <dbReference type="Proteomes" id="UP000202434"/>
    </source>
</evidence>
<dbReference type="RefSeq" id="YP_009188422.1">
    <property type="nucleotide sequence ID" value="NC_028665.1"/>
</dbReference>
<dbReference type="InterPro" id="IPR056911">
    <property type="entry name" value="Phage_Znf_bind_put"/>
</dbReference>
<feature type="domain" description="DNA-binding phage zinc finger" evidence="2">
    <location>
        <begin position="11"/>
        <end position="61"/>
    </location>
</feature>
<organism evidence="3 4">
    <name type="scientific">Gordonia phage GTE6</name>
    <dbReference type="NCBI Taxonomy" id="1647474"/>
    <lineage>
        <taxon>Viruses</taxon>
        <taxon>Duplodnaviria</taxon>
        <taxon>Heunggongvirae</taxon>
        <taxon>Uroviricota</taxon>
        <taxon>Caudoviricetes</taxon>
        <taxon>Stackebrandtviridae</taxon>
        <taxon>Schenleyvirinae</taxon>
        <taxon>Dexdertvirus</taxon>
        <taxon>Dexdertvirus GTE6</taxon>
    </lineage>
</organism>
<dbReference type="OrthoDB" id="39610at10239"/>
<protein>
    <recommendedName>
        <fullName evidence="2">DNA-binding phage zinc finger domain-containing protein</fullName>
    </recommendedName>
</protein>
<evidence type="ECO:0000313" key="3">
    <source>
        <dbReference type="EMBL" id="AKI28696.1"/>
    </source>
</evidence>
<dbReference type="GeneID" id="26516838"/>
<evidence type="ECO:0000256" key="1">
    <source>
        <dbReference type="SAM" id="MobiDB-lite"/>
    </source>
</evidence>
<accession>A0A0K0MWH0</accession>
<gene>
    <name evidence="3" type="ORF">GTE6_54</name>
</gene>
<sequence>MTAQHSLDWHQTRTAAETVPCPFCRAPVGRTCRNKFTGQEVSFPAHPDRVKLSADRPAATHSEQIADLDREGG</sequence>
<keyword evidence="4" id="KW-1185">Reference proteome</keyword>
<dbReference type="Proteomes" id="UP000202434">
    <property type="component" value="Segment"/>
</dbReference>
<dbReference type="KEGG" id="vg:26516838"/>
<evidence type="ECO:0000259" key="2">
    <source>
        <dbReference type="Pfam" id="PF24623"/>
    </source>
</evidence>